<reference evidence="6 7" key="1">
    <citation type="journal article" date="2018" name="Int. J. Syst. Evol. Microbiol.">
        <title>Uliginosibacterium sediminicola sp. nov., isolated from freshwater sediment.</title>
        <authorList>
            <person name="Hwang W.M."/>
            <person name="Kim S.M."/>
            <person name="Kang K."/>
            <person name="Ahn T.Y."/>
        </authorList>
    </citation>
    <scope>NUCLEOTIDE SEQUENCE [LARGE SCALE GENOMIC DNA]</scope>
    <source>
        <strain evidence="6 7">M1-21</strain>
    </source>
</reference>
<evidence type="ECO:0000259" key="5">
    <source>
        <dbReference type="SMART" id="SM00644"/>
    </source>
</evidence>
<evidence type="ECO:0000256" key="3">
    <source>
        <dbReference type="ARBA" id="ARBA00022801"/>
    </source>
</evidence>
<comment type="catalytic activity">
    <reaction evidence="1">
        <text>Hydrolyzes the link between N-acetylmuramoyl residues and L-amino acid residues in certain cell-wall glycopeptides.</text>
        <dbReference type="EC" id="3.5.1.28"/>
    </reaction>
</comment>
<dbReference type="Gene3D" id="3.40.80.10">
    <property type="entry name" value="Peptidoglycan recognition protein-like"/>
    <property type="match status" value="1"/>
</dbReference>
<proteinExistence type="predicted"/>
<keyword evidence="7" id="KW-1185">Reference proteome</keyword>
<dbReference type="InterPro" id="IPR002502">
    <property type="entry name" value="Amidase_domain"/>
</dbReference>
<keyword evidence="4" id="KW-0961">Cell wall biogenesis/degradation</keyword>
<dbReference type="InterPro" id="IPR036505">
    <property type="entry name" value="Amidase/PGRP_sf"/>
</dbReference>
<dbReference type="PANTHER" id="PTHR30417">
    <property type="entry name" value="N-ACETYLMURAMOYL-L-ALANINE AMIDASE AMID"/>
    <property type="match status" value="1"/>
</dbReference>
<dbReference type="SUPFAM" id="SSF55846">
    <property type="entry name" value="N-acetylmuramoyl-L-alanine amidase-like"/>
    <property type="match status" value="1"/>
</dbReference>
<evidence type="ECO:0000256" key="4">
    <source>
        <dbReference type="ARBA" id="ARBA00023316"/>
    </source>
</evidence>
<accession>A0ABU9YU19</accession>
<sequence>MASEFPQKYSISADYLPAGSKRRSGLPMRPTVKFIVAHDTGNPGSTAAGNVSYYKRSCNDESASAHIFVDDRSIIECIPALTAAPEKAWHVLYKLETDNHLYGYNANDAAVGVEYCFGPNIDADEAYRRYVWVMANICARFDLDPATAIVGHFFLDPARKSDPVTGLARSRRTYEQLLRDVVTEFKQGTAGGDTHGAPAPVSQTGQLTANTTLNVRKGAPNRLAPLADVVRAGQTLNYVGWTEQGEAVNGNPKWYLTAEGNYFWSGAVRTLG</sequence>
<gene>
    <name evidence="6" type="ORF">ABDB84_01915</name>
</gene>
<dbReference type="EC" id="3.5.1.28" evidence="2"/>
<dbReference type="Proteomes" id="UP001410394">
    <property type="component" value="Unassembled WGS sequence"/>
</dbReference>
<dbReference type="SMART" id="SM00644">
    <property type="entry name" value="Ami_2"/>
    <property type="match status" value="1"/>
</dbReference>
<feature type="domain" description="N-acetylmuramoyl-L-alanine amidase" evidence="5">
    <location>
        <begin position="20"/>
        <end position="164"/>
    </location>
</feature>
<evidence type="ECO:0000313" key="7">
    <source>
        <dbReference type="Proteomes" id="UP001410394"/>
    </source>
</evidence>
<dbReference type="CDD" id="cd06583">
    <property type="entry name" value="PGRP"/>
    <property type="match status" value="1"/>
</dbReference>
<evidence type="ECO:0000256" key="2">
    <source>
        <dbReference type="ARBA" id="ARBA00011901"/>
    </source>
</evidence>
<organism evidence="6 7">
    <name type="scientific">Uliginosibacterium sediminicola</name>
    <dbReference type="NCBI Taxonomy" id="2024550"/>
    <lineage>
        <taxon>Bacteria</taxon>
        <taxon>Pseudomonadati</taxon>
        <taxon>Pseudomonadota</taxon>
        <taxon>Betaproteobacteria</taxon>
        <taxon>Rhodocyclales</taxon>
        <taxon>Zoogloeaceae</taxon>
        <taxon>Uliginosibacterium</taxon>
    </lineage>
</organism>
<dbReference type="EMBL" id="JBDIVE010000001">
    <property type="protein sequence ID" value="MEN3067214.1"/>
    <property type="molecule type" value="Genomic_DNA"/>
</dbReference>
<dbReference type="PANTHER" id="PTHR30417:SF1">
    <property type="entry name" value="N-ACETYLMURAMOYL-L-ALANINE AMIDASE AMID"/>
    <property type="match status" value="1"/>
</dbReference>
<name>A0ABU9YU19_9RHOO</name>
<dbReference type="RefSeq" id="WP_345917982.1">
    <property type="nucleotide sequence ID" value="NZ_JBDIVE010000001.1"/>
</dbReference>
<dbReference type="Pfam" id="PF01510">
    <property type="entry name" value="Amidase_2"/>
    <property type="match status" value="1"/>
</dbReference>
<dbReference type="InterPro" id="IPR051206">
    <property type="entry name" value="NAMLAA_amidase_2"/>
</dbReference>
<evidence type="ECO:0000313" key="6">
    <source>
        <dbReference type="EMBL" id="MEN3067214.1"/>
    </source>
</evidence>
<protein>
    <recommendedName>
        <fullName evidence="2">N-acetylmuramoyl-L-alanine amidase</fullName>
        <ecNumber evidence="2">3.5.1.28</ecNumber>
    </recommendedName>
</protein>
<keyword evidence="3" id="KW-0378">Hydrolase</keyword>
<comment type="caution">
    <text evidence="6">The sequence shown here is derived from an EMBL/GenBank/DDBJ whole genome shotgun (WGS) entry which is preliminary data.</text>
</comment>
<evidence type="ECO:0000256" key="1">
    <source>
        <dbReference type="ARBA" id="ARBA00001561"/>
    </source>
</evidence>